<dbReference type="AlphaFoldDB" id="A0A975HDV4"/>
<proteinExistence type="predicted"/>
<organism evidence="2 3">
    <name type="scientific">Rhizorhabdus wittichii</name>
    <dbReference type="NCBI Taxonomy" id="160791"/>
    <lineage>
        <taxon>Bacteria</taxon>
        <taxon>Pseudomonadati</taxon>
        <taxon>Pseudomonadota</taxon>
        <taxon>Alphaproteobacteria</taxon>
        <taxon>Sphingomonadales</taxon>
        <taxon>Sphingomonadaceae</taxon>
        <taxon>Rhizorhabdus</taxon>
    </lineage>
</organism>
<feature type="compositionally biased region" description="Pro residues" evidence="1">
    <location>
        <begin position="354"/>
        <end position="366"/>
    </location>
</feature>
<feature type="region of interest" description="Disordered" evidence="1">
    <location>
        <begin position="106"/>
        <end position="132"/>
    </location>
</feature>
<evidence type="ECO:0000256" key="1">
    <source>
        <dbReference type="SAM" id="MobiDB-lite"/>
    </source>
</evidence>
<gene>
    <name evidence="2" type="ORF">HRJ34_26035</name>
</gene>
<dbReference type="EMBL" id="CP059319">
    <property type="protein sequence ID" value="QTH21717.1"/>
    <property type="molecule type" value="Genomic_DNA"/>
</dbReference>
<sequence length="400" mass="43699">MAFDINWNLLTDSSARLGNAIGEAGKSFAVARKRKALSNYLANPDDEDAAQQLLDRDPDLYVKARSAARDEQTRRAQSDYIISRYGSPAADKPVNNSLVGATASPGASGEITLPPPLNGVTLPSGPMSAANSQPDAFTRLAKADAATAMKMRIDALKFDSDRLELADKVNAAQLKLLATAKDQASWEMAKSRARQQLRQFGLDTDSLDAPEQFDPDWVETQRLNAMEADKYFAELRGRKRLEWDISDDKLDNARADRETDDRIYDRGQRRNLIARGQNMDSADRRRGQNMIDARSRADDSRPTPSKVIGQILHKIATGQKLTPAEADAFNTYKSIDAVDRGIGLGATAGLPTPTAMPTPQAQPQPRPVTAATGPVVGQTATNKQTGAKVRWNGARWEPVR</sequence>
<evidence type="ECO:0000313" key="3">
    <source>
        <dbReference type="Proteomes" id="UP000664914"/>
    </source>
</evidence>
<protein>
    <submittedName>
        <fullName evidence="2">Uncharacterized protein</fullName>
    </submittedName>
</protein>
<name>A0A975HDV4_9SPHN</name>
<reference evidence="2" key="2">
    <citation type="submission" date="2021-04" db="EMBL/GenBank/DDBJ databases">
        <title>Isolation and genomic analysis of the ibuprofen-degrading bacterium Sphingomonas strain MPO218.</title>
        <authorList>
            <person name="Aulestia M."/>
            <person name="Flores A."/>
            <person name="Mangas E.L."/>
            <person name="Perez-Pulido A.J."/>
            <person name="Santero E."/>
            <person name="Camacho E.M."/>
        </authorList>
    </citation>
    <scope>NUCLEOTIDE SEQUENCE</scope>
    <source>
        <strain evidence="2">MPO218</strain>
    </source>
</reference>
<dbReference type="RefSeq" id="WP_208632892.1">
    <property type="nucleotide sequence ID" value="NZ_CP059319.1"/>
</dbReference>
<accession>A0A975HDV4</accession>
<feature type="region of interest" description="Disordered" evidence="1">
    <location>
        <begin position="352"/>
        <end position="400"/>
    </location>
</feature>
<evidence type="ECO:0000313" key="2">
    <source>
        <dbReference type="EMBL" id="QTH21717.1"/>
    </source>
</evidence>
<dbReference type="Proteomes" id="UP000664914">
    <property type="component" value="Chromosome"/>
</dbReference>
<reference evidence="2" key="1">
    <citation type="submission" date="2020-07" db="EMBL/GenBank/DDBJ databases">
        <authorList>
            <person name="Camacho E."/>
        </authorList>
    </citation>
    <scope>NUCLEOTIDE SEQUENCE</scope>
    <source>
        <strain evidence="2">MPO218</strain>
    </source>
</reference>